<dbReference type="EMBL" id="LR586016">
    <property type="protein sequence ID" value="VIP01459.1"/>
    <property type="molecule type" value="Genomic_DNA"/>
</dbReference>
<sequence length="530" mass="60061">MEPFLRNLTGTEPLLQAIANQPHCLDTRLVLSDWLEEHEHPERAQFLRLHVARERSDACELEHRRLTELLEDLLQRHAITWLQGLPPRLLERYQRHRLHFAAGMLEAVTCSPDEVIHDLQPIRDLLPIRRVAFDGPPQRLDGRDVLDLPVMAGITHLDLNLPGLGLTGLRLPERPVHLNGVTTLRASYATLDHAFVESLARSTLLRTVERLDLSMNHLRDESIAALAQSPHLGPLRRLDVCNNPLQTASWQILGESPAFAGLTHLDLSFIGGSTDRLAALLRRREWQLEVLDLMQSALTSDDLRALVAAPGLSRLRALSLRRNPQVASGLALLGESDNLPSLTDLDLSETHLIEEQLLPFLRGNGLRGLRRLALSANRWGFRGLPQRGDFPLLHRLEWLDLHSNELGVMHLESWLEELSRSPLHFLGLGANRLHEAGCARMAEIQSWPNLRQLDLQLNHIDDHALAILLDAPWMEQLVELNLAFNPITDVGAMRLSRKGPTSLRRVDFRQCRLSLPAIQHLRERFPMVRV</sequence>
<dbReference type="EMBL" id="LR593887">
    <property type="protein sequence ID" value="VTR98469.1"/>
    <property type="molecule type" value="Genomic_DNA"/>
</dbReference>
<evidence type="ECO:0000256" key="3">
    <source>
        <dbReference type="ARBA" id="ARBA00022737"/>
    </source>
</evidence>
<dbReference type="InterPro" id="IPR001611">
    <property type="entry name" value="Leu-rich_rpt"/>
</dbReference>
<keyword evidence="3" id="KW-0677">Repeat</keyword>
<proteinExistence type="predicted"/>
<keyword evidence="2" id="KW-0732">Signal</keyword>
<name>A0A6C2YJQ7_9BACT</name>
<keyword evidence="1" id="KW-0433">Leucine-rich repeat</keyword>
<dbReference type="Gene3D" id="3.80.10.10">
    <property type="entry name" value="Ribonuclease Inhibitor"/>
    <property type="match status" value="4"/>
</dbReference>
<dbReference type="PANTHER" id="PTHR24364:SF18">
    <property type="entry name" value="LP06937P"/>
    <property type="match status" value="1"/>
</dbReference>
<dbReference type="InParanoid" id="A0A6C2YJQ7"/>
<evidence type="ECO:0000256" key="1">
    <source>
        <dbReference type="ARBA" id="ARBA00022614"/>
    </source>
</evidence>
<dbReference type="SUPFAM" id="SSF52047">
    <property type="entry name" value="RNI-like"/>
    <property type="match status" value="1"/>
</dbReference>
<evidence type="ECO:0000313" key="4">
    <source>
        <dbReference type="EMBL" id="VIP01459.1"/>
    </source>
</evidence>
<dbReference type="Pfam" id="PF13516">
    <property type="entry name" value="LRR_6"/>
    <property type="match status" value="3"/>
</dbReference>
<dbReference type="InterPro" id="IPR032675">
    <property type="entry name" value="LRR_dom_sf"/>
</dbReference>
<dbReference type="AlphaFoldDB" id="A0A6C2YJQ7"/>
<dbReference type="InterPro" id="IPR014338">
    <property type="entry name" value="CHP02996_rpt-companion-dom"/>
</dbReference>
<organism evidence="4">
    <name type="scientific">Tuwongella immobilis</name>
    <dbReference type="NCBI Taxonomy" id="692036"/>
    <lineage>
        <taxon>Bacteria</taxon>
        <taxon>Pseudomonadati</taxon>
        <taxon>Planctomycetota</taxon>
        <taxon>Planctomycetia</taxon>
        <taxon>Gemmatales</taxon>
        <taxon>Gemmataceae</taxon>
        <taxon>Tuwongella</taxon>
    </lineage>
</organism>
<dbReference type="RefSeq" id="WP_162656663.1">
    <property type="nucleotide sequence ID" value="NZ_LR593887.1"/>
</dbReference>
<dbReference type="NCBIfam" id="TIGR02996">
    <property type="entry name" value="rpt_mate_G_obs"/>
    <property type="match status" value="1"/>
</dbReference>
<dbReference type="PANTHER" id="PTHR24364">
    <property type="entry name" value="LP06937P"/>
    <property type="match status" value="1"/>
</dbReference>
<keyword evidence="5" id="KW-1185">Reference proteome</keyword>
<protein>
    <submittedName>
        <fullName evidence="4">Uncharacterized protein</fullName>
    </submittedName>
</protein>
<dbReference type="GO" id="GO:0016020">
    <property type="term" value="C:membrane"/>
    <property type="evidence" value="ECO:0007669"/>
    <property type="project" value="TreeGrafter"/>
</dbReference>
<evidence type="ECO:0000256" key="2">
    <source>
        <dbReference type="ARBA" id="ARBA00022729"/>
    </source>
</evidence>
<dbReference type="Proteomes" id="UP000464378">
    <property type="component" value="Chromosome"/>
</dbReference>
<reference evidence="4" key="1">
    <citation type="submission" date="2019-04" db="EMBL/GenBank/DDBJ databases">
        <authorList>
            <consortium name="Science for Life Laboratories"/>
        </authorList>
    </citation>
    <scope>NUCLEOTIDE SEQUENCE</scope>
    <source>
        <strain evidence="4">MBLW1</strain>
    </source>
</reference>
<dbReference type="KEGG" id="tim:GMBLW1_25010"/>
<accession>A0A6C2YJQ7</accession>
<gene>
    <name evidence="4" type="ORF">GMBLW1_25010</name>
</gene>
<evidence type="ECO:0000313" key="5">
    <source>
        <dbReference type="Proteomes" id="UP000464378"/>
    </source>
</evidence>
<dbReference type="InterPro" id="IPR052286">
    <property type="entry name" value="Wnt_signaling_inhibitor"/>
</dbReference>